<feature type="binding site" evidence="16">
    <location>
        <position position="175"/>
    </location>
    <ligand>
        <name>substrate</name>
    </ligand>
</feature>
<dbReference type="UniPathway" id="UPA00241">
    <property type="reaction ID" value="UER00352"/>
</dbReference>
<comment type="pathway">
    <text evidence="4 16">Cofactor biosynthesis; coenzyme A biosynthesis; CoA from (R)-pantothenate: step 1/5.</text>
</comment>
<keyword evidence="13 16" id="KW-0173">Coenzyme A biosynthesis</keyword>
<dbReference type="EMBL" id="MPKY01000003">
    <property type="protein sequence ID" value="OJS98598.1"/>
    <property type="molecule type" value="Genomic_DNA"/>
</dbReference>
<evidence type="ECO:0000256" key="4">
    <source>
        <dbReference type="ARBA" id="ARBA00005225"/>
    </source>
</evidence>
<dbReference type="Proteomes" id="UP000183986">
    <property type="component" value="Unassembled WGS sequence"/>
</dbReference>
<comment type="caution">
    <text evidence="17">The sequence shown here is derived from an EMBL/GenBank/DDBJ whole genome shotgun (WGS) entry which is preliminary data.</text>
</comment>
<dbReference type="GO" id="GO:0015937">
    <property type="term" value="P:coenzyme A biosynthetic process"/>
    <property type="evidence" value="ECO:0007669"/>
    <property type="project" value="UniProtKB-UniRule"/>
</dbReference>
<dbReference type="GO" id="GO:0046872">
    <property type="term" value="F:metal ion binding"/>
    <property type="evidence" value="ECO:0007669"/>
    <property type="project" value="UniProtKB-KW"/>
</dbReference>
<dbReference type="NCBIfam" id="TIGR00671">
    <property type="entry name" value="baf"/>
    <property type="match status" value="1"/>
</dbReference>
<evidence type="ECO:0000256" key="14">
    <source>
        <dbReference type="ARBA" id="ARBA00038036"/>
    </source>
</evidence>
<evidence type="ECO:0000256" key="2">
    <source>
        <dbReference type="ARBA" id="ARBA00001958"/>
    </source>
</evidence>
<feature type="binding site" evidence="16">
    <location>
        <position position="123"/>
    </location>
    <ligand>
        <name>ATP</name>
        <dbReference type="ChEBI" id="CHEBI:30616"/>
    </ligand>
</feature>
<dbReference type="Pfam" id="PF03309">
    <property type="entry name" value="Pan_kinase"/>
    <property type="match status" value="1"/>
</dbReference>
<evidence type="ECO:0000256" key="6">
    <source>
        <dbReference type="ARBA" id="ARBA00012102"/>
    </source>
</evidence>
<proteinExistence type="inferred from homology"/>
<name>A0A1M2UTE0_MARNT</name>
<keyword evidence="16" id="KW-0479">Metal-binding</keyword>
<dbReference type="HAMAP" id="MF_01274">
    <property type="entry name" value="Pantothen_kinase_3"/>
    <property type="match status" value="1"/>
</dbReference>
<evidence type="ECO:0000256" key="1">
    <source>
        <dbReference type="ARBA" id="ARBA00001206"/>
    </source>
</evidence>
<dbReference type="EC" id="2.7.1.33" evidence="6 16"/>
<comment type="subcellular location">
    <subcellularLocation>
        <location evidence="3 16">Cytoplasm</location>
    </subcellularLocation>
</comment>
<evidence type="ECO:0000256" key="10">
    <source>
        <dbReference type="ARBA" id="ARBA00022777"/>
    </source>
</evidence>
<evidence type="ECO:0000256" key="16">
    <source>
        <dbReference type="HAMAP-Rule" id="MF_01274"/>
    </source>
</evidence>
<dbReference type="RefSeq" id="WP_072678398.1">
    <property type="nucleotide sequence ID" value="NZ_MPKY01000003.1"/>
</dbReference>
<comment type="function">
    <text evidence="16">Catalyzes the phosphorylation of pantothenate (Pan), the first step in CoA biosynthesis.</text>
</comment>
<sequence>MILLLDCGNTRVKWRLMADGVVVHDGGGALEETVTFAELTPYARKIDRVAVSTVASEQSRLRLDESLATVTSAPVRYHWAEVSRDGLRNSYQEVAKMGADRWHAMLAAWVGARRSFAVVDAGSAVTIDYVDGQGQHLGGYILPGLHMMRRSLKLDAARIGFEYDEQINAAPGQSTGECANHGLAWLTESLVQRLHRDVGRLGLERVVLTGGDAGRFQSLGLKAEHRPGLVLEGLEIVDLQESQA</sequence>
<organism evidence="17 18">
    <name type="scientific">Marinobacter nauticus</name>
    <name type="common">Marinobacter hydrocarbonoclasticus</name>
    <name type="synonym">Marinobacter aquaeolei</name>
    <dbReference type="NCBI Taxonomy" id="2743"/>
    <lineage>
        <taxon>Bacteria</taxon>
        <taxon>Pseudomonadati</taxon>
        <taxon>Pseudomonadota</taxon>
        <taxon>Gammaproteobacteria</taxon>
        <taxon>Pseudomonadales</taxon>
        <taxon>Marinobacteraceae</taxon>
        <taxon>Marinobacter</taxon>
    </lineage>
</organism>
<comment type="cofactor">
    <cofactor evidence="2">
        <name>K(+)</name>
        <dbReference type="ChEBI" id="CHEBI:29103"/>
    </cofactor>
</comment>
<comment type="catalytic activity">
    <reaction evidence="1 16">
        <text>(R)-pantothenate + ATP = (R)-4'-phosphopantothenate + ADP + H(+)</text>
        <dbReference type="Rhea" id="RHEA:16373"/>
        <dbReference type="ChEBI" id="CHEBI:10986"/>
        <dbReference type="ChEBI" id="CHEBI:15378"/>
        <dbReference type="ChEBI" id="CHEBI:29032"/>
        <dbReference type="ChEBI" id="CHEBI:30616"/>
        <dbReference type="ChEBI" id="CHEBI:456216"/>
        <dbReference type="EC" id="2.7.1.33"/>
    </reaction>
</comment>
<dbReference type="PANTHER" id="PTHR34265:SF1">
    <property type="entry name" value="TYPE III PANTOTHENATE KINASE"/>
    <property type="match status" value="1"/>
</dbReference>
<evidence type="ECO:0000256" key="8">
    <source>
        <dbReference type="ARBA" id="ARBA00022679"/>
    </source>
</evidence>
<protein>
    <recommendedName>
        <fullName evidence="15 16">Type III pantothenate kinase</fullName>
        <ecNumber evidence="6 16">2.7.1.33</ecNumber>
    </recommendedName>
    <alternativeName>
        <fullName evidence="16">PanK-III</fullName>
    </alternativeName>
    <alternativeName>
        <fullName evidence="16">Pantothenic acid kinase</fullName>
    </alternativeName>
</protein>
<comment type="subunit">
    <text evidence="5 16">Homodimer.</text>
</comment>
<comment type="similarity">
    <text evidence="14 16">Belongs to the type III pantothenate kinase family.</text>
</comment>
<keyword evidence="9 16" id="KW-0547">Nucleotide-binding</keyword>
<comment type="cofactor">
    <cofactor evidence="16">
        <name>NH4(+)</name>
        <dbReference type="ChEBI" id="CHEBI:28938"/>
    </cofactor>
    <cofactor evidence="16">
        <name>K(+)</name>
        <dbReference type="ChEBI" id="CHEBI:29103"/>
    </cofactor>
    <text evidence="16">A monovalent cation. Ammonium or potassium.</text>
</comment>
<evidence type="ECO:0000313" key="17">
    <source>
        <dbReference type="EMBL" id="OJS98598.1"/>
    </source>
</evidence>
<gene>
    <name evidence="16" type="primary">coaX</name>
    <name evidence="17" type="ORF">BEE62_16410</name>
</gene>
<reference evidence="17" key="1">
    <citation type="submission" date="2016-11" db="EMBL/GenBank/DDBJ databases">
        <title>Draft Genome Sequence of Marinobacter hydrocarbonoclasticus strain STW2, a polyaromatic aromatic hydrocarbon degrading and denitrifying bacterium from rhizosphere of Seagrass Enhalus acodoides.</title>
        <authorList>
            <person name="Ling J."/>
            <person name="Dong J."/>
        </authorList>
    </citation>
    <scope>NUCLEOTIDE SEQUENCE [LARGE SCALE GENOMIC DNA]</scope>
    <source>
        <strain evidence="17">STW2</strain>
    </source>
</reference>
<evidence type="ECO:0000256" key="12">
    <source>
        <dbReference type="ARBA" id="ARBA00022958"/>
    </source>
</evidence>
<evidence type="ECO:0000256" key="5">
    <source>
        <dbReference type="ARBA" id="ARBA00011738"/>
    </source>
</evidence>
<dbReference type="PANTHER" id="PTHR34265">
    <property type="entry name" value="TYPE III PANTOTHENATE KINASE"/>
    <property type="match status" value="1"/>
</dbReference>
<evidence type="ECO:0000256" key="13">
    <source>
        <dbReference type="ARBA" id="ARBA00022993"/>
    </source>
</evidence>
<feature type="binding site" evidence="16">
    <location>
        <begin position="6"/>
        <end position="13"/>
    </location>
    <ligand>
        <name>ATP</name>
        <dbReference type="ChEBI" id="CHEBI:30616"/>
    </ligand>
</feature>
<dbReference type="InterPro" id="IPR043129">
    <property type="entry name" value="ATPase_NBD"/>
</dbReference>
<dbReference type="InterPro" id="IPR004619">
    <property type="entry name" value="Type_III_PanK"/>
</dbReference>
<keyword evidence="12 16" id="KW-0630">Potassium</keyword>
<dbReference type="CDD" id="cd24015">
    <property type="entry name" value="ASKHA_NBD_PanK-III"/>
    <property type="match status" value="1"/>
</dbReference>
<evidence type="ECO:0000256" key="15">
    <source>
        <dbReference type="ARBA" id="ARBA00040883"/>
    </source>
</evidence>
<feature type="binding site" evidence="16">
    <location>
        <position position="120"/>
    </location>
    <ligand>
        <name>K(+)</name>
        <dbReference type="ChEBI" id="CHEBI:29103"/>
    </ligand>
</feature>
<evidence type="ECO:0000256" key="7">
    <source>
        <dbReference type="ARBA" id="ARBA00022490"/>
    </source>
</evidence>
<dbReference type="GO" id="GO:0005524">
    <property type="term" value="F:ATP binding"/>
    <property type="evidence" value="ECO:0007669"/>
    <property type="project" value="UniProtKB-UniRule"/>
</dbReference>
<keyword evidence="7 16" id="KW-0963">Cytoplasm</keyword>
<evidence type="ECO:0000313" key="18">
    <source>
        <dbReference type="Proteomes" id="UP000183986"/>
    </source>
</evidence>
<dbReference type="GO" id="GO:0005737">
    <property type="term" value="C:cytoplasm"/>
    <property type="evidence" value="ECO:0007669"/>
    <property type="project" value="UniProtKB-SubCell"/>
</dbReference>
<feature type="binding site" evidence="16">
    <location>
        <begin position="98"/>
        <end position="101"/>
    </location>
    <ligand>
        <name>substrate</name>
    </ligand>
</feature>
<feature type="active site" description="Proton acceptor" evidence="16">
    <location>
        <position position="100"/>
    </location>
</feature>
<keyword evidence="18" id="KW-1185">Reference proteome</keyword>
<dbReference type="SUPFAM" id="SSF53067">
    <property type="entry name" value="Actin-like ATPase domain"/>
    <property type="match status" value="2"/>
</dbReference>
<keyword evidence="10 16" id="KW-0418">Kinase</keyword>
<dbReference type="Gene3D" id="3.30.420.40">
    <property type="match status" value="2"/>
</dbReference>
<keyword evidence="8 16" id="KW-0808">Transferase</keyword>
<keyword evidence="11 16" id="KW-0067">ATP-binding</keyword>
<dbReference type="AlphaFoldDB" id="A0A1M2UTE0"/>
<dbReference type="OrthoDB" id="9781305at2"/>
<evidence type="ECO:0000256" key="11">
    <source>
        <dbReference type="ARBA" id="ARBA00022840"/>
    </source>
</evidence>
<dbReference type="GO" id="GO:0004594">
    <property type="term" value="F:pantothenate kinase activity"/>
    <property type="evidence" value="ECO:0007669"/>
    <property type="project" value="UniProtKB-UniRule"/>
</dbReference>
<feature type="binding site" evidence="16">
    <location>
        <position position="91"/>
    </location>
    <ligand>
        <name>substrate</name>
    </ligand>
</feature>
<evidence type="ECO:0000256" key="3">
    <source>
        <dbReference type="ARBA" id="ARBA00004496"/>
    </source>
</evidence>
<accession>A0A1M2UTE0</accession>
<evidence type="ECO:0000256" key="9">
    <source>
        <dbReference type="ARBA" id="ARBA00022741"/>
    </source>
</evidence>